<sequence>MSLLHHLWDDTFAGPPPEKGQTTSTFRSSESGKGELPPVKNLAAGDPPTKVTPEEDQRRLGFVGSLRRTFSRRQAGLEAGDLVLLTTCEM</sequence>
<feature type="compositionally biased region" description="Polar residues" evidence="1">
    <location>
        <begin position="20"/>
        <end position="31"/>
    </location>
</feature>
<keyword evidence="4" id="KW-1185">Reference proteome</keyword>
<evidence type="ECO:0000256" key="1">
    <source>
        <dbReference type="SAM" id="MobiDB-lite"/>
    </source>
</evidence>
<dbReference type="Proteomes" id="UP000215914">
    <property type="component" value="Chromosome 13"/>
</dbReference>
<dbReference type="EMBL" id="CM007902">
    <property type="protein sequence ID" value="OTG01593.1"/>
    <property type="molecule type" value="Genomic_DNA"/>
</dbReference>
<gene>
    <name evidence="3" type="ORF">HannXRQ_Chr13g0403731</name>
    <name evidence="2" type="ORF">HanXRQr2_Chr13g0588711</name>
</gene>
<reference evidence="2" key="3">
    <citation type="submission" date="2020-06" db="EMBL/GenBank/DDBJ databases">
        <title>Helianthus annuus Genome sequencing and assembly Release 2.</title>
        <authorList>
            <person name="Gouzy J."/>
            <person name="Langlade N."/>
            <person name="Munos S."/>
        </authorList>
    </citation>
    <scope>NUCLEOTIDE SEQUENCE</scope>
    <source>
        <tissue evidence="2">Leaves</tissue>
    </source>
</reference>
<dbReference type="Gramene" id="mRNA:HanXRQr2_Chr13g0588711">
    <property type="protein sequence ID" value="mRNA:HanXRQr2_Chr13g0588711"/>
    <property type="gene ID" value="HanXRQr2_Chr13g0588711"/>
</dbReference>
<dbReference type="AlphaFoldDB" id="A0A251SSS2"/>
<evidence type="ECO:0000313" key="3">
    <source>
        <dbReference type="EMBL" id="OTG01593.1"/>
    </source>
</evidence>
<evidence type="ECO:0000313" key="2">
    <source>
        <dbReference type="EMBL" id="KAF5773448.1"/>
    </source>
</evidence>
<evidence type="ECO:0008006" key="5">
    <source>
        <dbReference type="Google" id="ProtNLM"/>
    </source>
</evidence>
<dbReference type="InParanoid" id="A0A251SSS2"/>
<organism evidence="3 4">
    <name type="scientific">Helianthus annuus</name>
    <name type="common">Common sunflower</name>
    <dbReference type="NCBI Taxonomy" id="4232"/>
    <lineage>
        <taxon>Eukaryota</taxon>
        <taxon>Viridiplantae</taxon>
        <taxon>Streptophyta</taxon>
        <taxon>Embryophyta</taxon>
        <taxon>Tracheophyta</taxon>
        <taxon>Spermatophyta</taxon>
        <taxon>Magnoliopsida</taxon>
        <taxon>eudicotyledons</taxon>
        <taxon>Gunneridae</taxon>
        <taxon>Pentapetalae</taxon>
        <taxon>asterids</taxon>
        <taxon>campanulids</taxon>
        <taxon>Asterales</taxon>
        <taxon>Asteraceae</taxon>
        <taxon>Asteroideae</taxon>
        <taxon>Heliantheae alliance</taxon>
        <taxon>Heliantheae</taxon>
        <taxon>Helianthus</taxon>
    </lineage>
</organism>
<reference evidence="2 4" key="1">
    <citation type="journal article" date="2017" name="Nature">
        <title>The sunflower genome provides insights into oil metabolism, flowering and Asterid evolution.</title>
        <authorList>
            <person name="Badouin H."/>
            <person name="Gouzy J."/>
            <person name="Grassa C.J."/>
            <person name="Murat F."/>
            <person name="Staton S.E."/>
            <person name="Cottret L."/>
            <person name="Lelandais-Briere C."/>
            <person name="Owens G.L."/>
            <person name="Carrere S."/>
            <person name="Mayjonade B."/>
            <person name="Legrand L."/>
            <person name="Gill N."/>
            <person name="Kane N.C."/>
            <person name="Bowers J.E."/>
            <person name="Hubner S."/>
            <person name="Bellec A."/>
            <person name="Berard A."/>
            <person name="Berges H."/>
            <person name="Blanchet N."/>
            <person name="Boniface M.C."/>
            <person name="Brunel D."/>
            <person name="Catrice O."/>
            <person name="Chaidir N."/>
            <person name="Claudel C."/>
            <person name="Donnadieu C."/>
            <person name="Faraut T."/>
            <person name="Fievet G."/>
            <person name="Helmstetter N."/>
            <person name="King M."/>
            <person name="Knapp S.J."/>
            <person name="Lai Z."/>
            <person name="Le Paslier M.C."/>
            <person name="Lippi Y."/>
            <person name="Lorenzon L."/>
            <person name="Mandel J.R."/>
            <person name="Marage G."/>
            <person name="Marchand G."/>
            <person name="Marquand E."/>
            <person name="Bret-Mestries E."/>
            <person name="Morien E."/>
            <person name="Nambeesan S."/>
            <person name="Nguyen T."/>
            <person name="Pegot-Espagnet P."/>
            <person name="Pouilly N."/>
            <person name="Raftis F."/>
            <person name="Sallet E."/>
            <person name="Schiex T."/>
            <person name="Thomas J."/>
            <person name="Vandecasteele C."/>
            <person name="Vares D."/>
            <person name="Vear F."/>
            <person name="Vautrin S."/>
            <person name="Crespi M."/>
            <person name="Mangin B."/>
            <person name="Burke J.M."/>
            <person name="Salse J."/>
            <person name="Munos S."/>
            <person name="Vincourt P."/>
            <person name="Rieseberg L.H."/>
            <person name="Langlade N.B."/>
        </authorList>
    </citation>
    <scope>NUCLEOTIDE SEQUENCE [LARGE SCALE GENOMIC DNA]</scope>
    <source>
        <strain evidence="4">cv. SF193</strain>
        <tissue evidence="2">Leaves</tissue>
    </source>
</reference>
<dbReference type="EMBL" id="MNCJ02000328">
    <property type="protein sequence ID" value="KAF5773448.1"/>
    <property type="molecule type" value="Genomic_DNA"/>
</dbReference>
<accession>A0A251SSS2</accession>
<protein>
    <recommendedName>
        <fullName evidence="5">Dormancyauxin associated</fullName>
    </recommendedName>
</protein>
<proteinExistence type="predicted"/>
<evidence type="ECO:0000313" key="4">
    <source>
        <dbReference type="Proteomes" id="UP000215914"/>
    </source>
</evidence>
<name>A0A251SSS2_HELAN</name>
<feature type="region of interest" description="Disordered" evidence="1">
    <location>
        <begin position="1"/>
        <end position="58"/>
    </location>
</feature>
<reference evidence="3" key="2">
    <citation type="submission" date="2017-02" db="EMBL/GenBank/DDBJ databases">
        <title>Sunflower complete genome.</title>
        <authorList>
            <person name="Langlade N."/>
            <person name="Munos S."/>
        </authorList>
    </citation>
    <scope>NUCLEOTIDE SEQUENCE [LARGE SCALE GENOMIC DNA]</scope>
    <source>
        <tissue evidence="3">Leaves</tissue>
    </source>
</reference>